<accession>A0ABQ7F4Z4</accession>
<evidence type="ECO:0000313" key="1">
    <source>
        <dbReference type="EMBL" id="KAF3610084.1"/>
    </source>
</evidence>
<evidence type="ECO:0000313" key="2">
    <source>
        <dbReference type="Proteomes" id="UP000266723"/>
    </source>
</evidence>
<dbReference type="Proteomes" id="UP000266723">
    <property type="component" value="Unassembled WGS sequence"/>
</dbReference>
<name>A0ABQ7F4Z4_BRACR</name>
<protein>
    <submittedName>
        <fullName evidence="1">Uncharacterized protein</fullName>
    </submittedName>
</protein>
<keyword evidence="2" id="KW-1185">Reference proteome</keyword>
<comment type="caution">
    <text evidence="1">The sequence shown here is derived from an EMBL/GenBank/DDBJ whole genome shotgun (WGS) entry which is preliminary data.</text>
</comment>
<organism evidence="1 2">
    <name type="scientific">Brassica cretica</name>
    <name type="common">Mustard</name>
    <dbReference type="NCBI Taxonomy" id="69181"/>
    <lineage>
        <taxon>Eukaryota</taxon>
        <taxon>Viridiplantae</taxon>
        <taxon>Streptophyta</taxon>
        <taxon>Embryophyta</taxon>
        <taxon>Tracheophyta</taxon>
        <taxon>Spermatophyta</taxon>
        <taxon>Magnoliopsida</taxon>
        <taxon>eudicotyledons</taxon>
        <taxon>Gunneridae</taxon>
        <taxon>Pentapetalae</taxon>
        <taxon>rosids</taxon>
        <taxon>malvids</taxon>
        <taxon>Brassicales</taxon>
        <taxon>Brassicaceae</taxon>
        <taxon>Brassiceae</taxon>
        <taxon>Brassica</taxon>
    </lineage>
</organism>
<sequence>METSMPPRCGSQKLKRRDSLGHWKYSGISSEIEKLVHSELTKMDTGAQVTPIVRLGEVAVTTVWSRLLSKRRECNLEFFTQNTLTIVPDRAEHPECLFPR</sequence>
<dbReference type="EMBL" id="QGKV02000297">
    <property type="protein sequence ID" value="KAF3610084.1"/>
    <property type="molecule type" value="Genomic_DNA"/>
</dbReference>
<proteinExistence type="predicted"/>
<reference evidence="1 2" key="1">
    <citation type="journal article" date="2020" name="BMC Genomics">
        <title>Intraspecific diversification of the crop wild relative Brassica cretica Lam. using demographic model selection.</title>
        <authorList>
            <person name="Kioukis A."/>
            <person name="Michalopoulou V.A."/>
            <person name="Briers L."/>
            <person name="Pirintsos S."/>
            <person name="Studholme D.J."/>
            <person name="Pavlidis P."/>
            <person name="Sarris P.F."/>
        </authorList>
    </citation>
    <scope>NUCLEOTIDE SEQUENCE [LARGE SCALE GENOMIC DNA]</scope>
    <source>
        <strain evidence="2">cv. PFS-1207/04</strain>
    </source>
</reference>
<gene>
    <name evidence="1" type="ORF">DY000_02046207</name>
</gene>